<keyword evidence="5" id="KW-0572">Peptidoglycan-anchor</keyword>
<evidence type="ECO:0008006" key="13">
    <source>
        <dbReference type="Google" id="ProtNLM"/>
    </source>
</evidence>
<evidence type="ECO:0000259" key="9">
    <source>
        <dbReference type="Pfam" id="PF17961"/>
    </source>
</evidence>
<keyword evidence="7" id="KW-0472">Membrane</keyword>
<feature type="domain" description="DUF7926" evidence="10">
    <location>
        <begin position="239"/>
        <end position="419"/>
    </location>
</feature>
<evidence type="ECO:0000256" key="4">
    <source>
        <dbReference type="ARBA" id="ARBA00022729"/>
    </source>
</evidence>
<keyword evidence="2" id="KW-0134">Cell wall</keyword>
<dbReference type="Gene3D" id="2.60.40.10">
    <property type="entry name" value="Immunoglobulins"/>
    <property type="match status" value="4"/>
</dbReference>
<feature type="domain" description="SD-repeat containing protein B" evidence="8">
    <location>
        <begin position="947"/>
        <end position="1076"/>
    </location>
</feature>
<dbReference type="AlphaFoldDB" id="A0A3P1SCI0"/>
<organism evidence="11 12">
    <name type="scientific">Schaalia canis</name>
    <dbReference type="NCBI Taxonomy" id="100469"/>
    <lineage>
        <taxon>Bacteria</taxon>
        <taxon>Bacillati</taxon>
        <taxon>Actinomycetota</taxon>
        <taxon>Actinomycetes</taxon>
        <taxon>Actinomycetales</taxon>
        <taxon>Actinomycetaceae</taxon>
        <taxon>Schaalia</taxon>
    </lineage>
</organism>
<evidence type="ECO:0000256" key="2">
    <source>
        <dbReference type="ARBA" id="ARBA00022512"/>
    </source>
</evidence>
<feature type="compositionally biased region" description="Polar residues" evidence="6">
    <location>
        <begin position="1047"/>
        <end position="1061"/>
    </location>
</feature>
<dbReference type="Pfam" id="PF25548">
    <property type="entry name" value="DUF7926"/>
    <property type="match status" value="1"/>
</dbReference>
<name>A0A3P1SCI0_9ACTO</name>
<evidence type="ECO:0000259" key="8">
    <source>
        <dbReference type="Pfam" id="PF17210"/>
    </source>
</evidence>
<evidence type="ECO:0000256" key="1">
    <source>
        <dbReference type="ARBA" id="ARBA00004168"/>
    </source>
</evidence>
<dbReference type="EMBL" id="RQZF01000021">
    <property type="protein sequence ID" value="RRC94445.1"/>
    <property type="molecule type" value="Genomic_DNA"/>
</dbReference>
<dbReference type="GO" id="GO:0005975">
    <property type="term" value="P:carbohydrate metabolic process"/>
    <property type="evidence" value="ECO:0007669"/>
    <property type="project" value="UniProtKB-ARBA"/>
</dbReference>
<comment type="caution">
    <text evidence="11">The sequence shown here is derived from an EMBL/GenBank/DDBJ whole genome shotgun (WGS) entry which is preliminary data.</text>
</comment>
<sequence>MRNADRLNLDCIARNHTGNSLKRSVEMILVSPYRAADVGKGRLGRTISLVALVAIVFLAFVLQFVPAPAARATVNNSIKITNMTLVKLQDANSEQTLPGHGLRLWEYARMTFDWDAKGLNPSLRSGDSFTVTLPEELSFQSATSAAPITLGPTDPTSYGDCVRENKILTCTFNQAVDEKIAQGFDLFAGQIKAVVQAVQITNNTQTDITVSGPPIPPTDLPGGNGITEWPADYYDYPATSKSVYDIEGTSDEIIWHTRIGTKKLAEAYAAKNMPKTFDGQTHHTLTFVDNLGPGQRFDKTKSTWYLEQYQSEGDANPIPEGQRKIADAAGYSRNGYSMSVVFDSETPTGSTATVTVSGPFLPNTNYQFFYTSKPVSDDGYVRQGFLYENRVRNQDLGIEESMSVSYTDQFSASITMQPGFGGFALTKTASGPGADTLAVATRFPVVVNWTLPGGAKVQDYAGWAPPAGAQPTQNAGQLTLSAELGKKTVFPGTFPKGTTITLEEDPTAVTPPAGYGWLPPAFKVGDDAGNSFNVGDNVITQVGLVNSLEVKQSVSVGDFVWFDSDKDGRQDVGEPGIENVTLTLTGPGGGAVTNVHNKKVDPVKTNGDGHYSFDDLPVLTAGQKYTVTVTPPAGYIPTEAEATQDRANDSSTGSAASQGLTANQERDDTLDFGFIKVAPAIDVEKYSDTLATGDADTADAAVVLNPAQPKTVTIDVTNTGNEDLSKLTFTDVTTDGPALENLSCTLDTHTINAVNGIVTFDQNLVLKAGKKYTCTATLSPIGWGKTHANSVTVGGTGVGSGTPVTDNDPWHAKTPEAKVSVGDLVWFDANKNGLQDDGEPGIGGAVLTLTDEDGNEITDVNGKKVAPFTTVDDGRYLFENLPVLPGGKKYKVAVSLDPARGYAPTKVTQGNEEKDSSAHEGHAIARVLADDEKDLTLDFGYIKPAVSVGDFVWFDANKDGKQDGGEPGIKDIVLRISRDDNGTVKNADGNDRPASALTATTDADGRYSFNDLQVLPDNVKYVVTVENVPAIYAPTLTAAESQAEGLDSTNDSSTEKATSGPLTKDGQNDPTLDFGFVYASVSVGDFVWFDTNKNGLQDDGEPGIEGVTLSISRSDDQKVYYIDDLGKANALPVQPILSAADGSYHFNNLPVLPAGTSYVVTVTKLPRGLAPTVEADDDDAA</sequence>
<comment type="subcellular location">
    <subcellularLocation>
        <location evidence="1">Secreted</location>
        <location evidence="1">Cell wall</location>
        <topology evidence="1">Peptidoglycan-anchor</topology>
    </subcellularLocation>
</comment>
<dbReference type="InterPro" id="IPR041171">
    <property type="entry name" value="SDR_Ig"/>
</dbReference>
<keyword evidence="12" id="KW-1185">Reference proteome</keyword>
<proteinExistence type="predicted"/>
<evidence type="ECO:0000256" key="3">
    <source>
        <dbReference type="ARBA" id="ARBA00022525"/>
    </source>
</evidence>
<dbReference type="OrthoDB" id="3263604at2"/>
<keyword evidence="3" id="KW-0964">Secreted</keyword>
<dbReference type="Proteomes" id="UP000280444">
    <property type="component" value="Unassembled WGS sequence"/>
</dbReference>
<dbReference type="Pfam" id="PF17961">
    <property type="entry name" value="Big_8"/>
    <property type="match status" value="1"/>
</dbReference>
<dbReference type="InterPro" id="IPR011252">
    <property type="entry name" value="Fibrogen-bd_dom1"/>
</dbReference>
<feature type="domain" description="SD-repeat containing protein B" evidence="8">
    <location>
        <begin position="820"/>
        <end position="941"/>
    </location>
</feature>
<dbReference type="InterPro" id="IPR051417">
    <property type="entry name" value="SDr/BOS_complex"/>
</dbReference>
<accession>A0A3P1SCI0</accession>
<dbReference type="InterPro" id="IPR057686">
    <property type="entry name" value="DUF7926"/>
</dbReference>
<feature type="domain" description="SD-repeat containing protein B" evidence="8">
    <location>
        <begin position="1082"/>
        <end position="1179"/>
    </location>
</feature>
<evidence type="ECO:0000259" key="10">
    <source>
        <dbReference type="Pfam" id="PF25548"/>
    </source>
</evidence>
<reference evidence="11 12" key="1">
    <citation type="submission" date="2018-11" db="EMBL/GenBank/DDBJ databases">
        <title>Genomes From Bacteria Associated with the Canine Oral Cavity: a Test Case for Automated Genome-Based Taxonomic Assignment.</title>
        <authorList>
            <person name="Coil D.A."/>
            <person name="Jospin G."/>
            <person name="Darling A.E."/>
            <person name="Wallis C."/>
            <person name="Davis I.J."/>
            <person name="Harris S."/>
            <person name="Eisen J.A."/>
            <person name="Holcombe L.J."/>
            <person name="O'Flynn C."/>
        </authorList>
    </citation>
    <scope>NUCLEOTIDE SEQUENCE [LARGE SCALE GENOMIC DNA]</scope>
    <source>
        <strain evidence="11 12">OH770</strain>
    </source>
</reference>
<evidence type="ECO:0000313" key="12">
    <source>
        <dbReference type="Proteomes" id="UP000280444"/>
    </source>
</evidence>
<dbReference type="InterPro" id="IPR013783">
    <property type="entry name" value="Ig-like_fold"/>
</dbReference>
<feature type="domain" description="SD-repeat containing protein B" evidence="8">
    <location>
        <begin position="555"/>
        <end position="674"/>
    </location>
</feature>
<dbReference type="GO" id="GO:0007155">
    <property type="term" value="P:cell adhesion"/>
    <property type="evidence" value="ECO:0007669"/>
    <property type="project" value="InterPro"/>
</dbReference>
<feature type="region of interest" description="Disordered" evidence="6">
    <location>
        <begin position="642"/>
        <end position="663"/>
    </location>
</feature>
<feature type="domain" description="SDR-like Ig" evidence="9">
    <location>
        <begin position="105"/>
        <end position="179"/>
    </location>
</feature>
<dbReference type="SUPFAM" id="SSF49401">
    <property type="entry name" value="Bacterial adhesins"/>
    <property type="match status" value="1"/>
</dbReference>
<evidence type="ECO:0000313" key="11">
    <source>
        <dbReference type="EMBL" id="RRC94445.1"/>
    </source>
</evidence>
<keyword evidence="7" id="KW-1133">Transmembrane helix</keyword>
<feature type="non-terminal residue" evidence="11">
    <location>
        <position position="1181"/>
    </location>
</feature>
<feature type="transmembrane region" description="Helical" evidence="7">
    <location>
        <begin position="47"/>
        <end position="65"/>
    </location>
</feature>
<keyword evidence="7" id="KW-0812">Transmembrane</keyword>
<dbReference type="InterPro" id="IPR008966">
    <property type="entry name" value="Adhesion_dom_sf"/>
</dbReference>
<evidence type="ECO:0000256" key="5">
    <source>
        <dbReference type="ARBA" id="ARBA00023088"/>
    </source>
</evidence>
<keyword evidence="4" id="KW-0732">Signal</keyword>
<dbReference type="SUPFAM" id="SSF117074">
    <property type="entry name" value="Hypothetical protein PA1324"/>
    <property type="match status" value="4"/>
</dbReference>
<evidence type="ECO:0000256" key="7">
    <source>
        <dbReference type="SAM" id="Phobius"/>
    </source>
</evidence>
<dbReference type="Gene3D" id="2.60.40.1280">
    <property type="match status" value="1"/>
</dbReference>
<feature type="region of interest" description="Disordered" evidence="6">
    <location>
        <begin position="1042"/>
        <end position="1066"/>
    </location>
</feature>
<dbReference type="Pfam" id="PF17210">
    <property type="entry name" value="SdrD_B"/>
    <property type="match status" value="4"/>
</dbReference>
<evidence type="ECO:0000256" key="6">
    <source>
        <dbReference type="SAM" id="MobiDB-lite"/>
    </source>
</evidence>
<dbReference type="InterPro" id="IPR033764">
    <property type="entry name" value="Sdr_B"/>
</dbReference>
<gene>
    <name evidence="11" type="ORF">EII11_10230</name>
</gene>
<dbReference type="PANTHER" id="PTHR23303">
    <property type="entry name" value="CARBOXYPEPTIDASE REGULATORY REGION-CONTAINING"/>
    <property type="match status" value="1"/>
</dbReference>
<protein>
    <recommendedName>
        <fullName evidence="13">SD-repeat containing protein B domain-containing protein</fullName>
    </recommendedName>
</protein>
<feature type="compositionally biased region" description="Polar residues" evidence="6">
    <location>
        <begin position="649"/>
        <end position="663"/>
    </location>
</feature>